<organism evidence="1 2">
    <name type="scientific">Rhodovulum strictum</name>
    <dbReference type="NCBI Taxonomy" id="58314"/>
    <lineage>
        <taxon>Bacteria</taxon>
        <taxon>Pseudomonadati</taxon>
        <taxon>Pseudomonadota</taxon>
        <taxon>Alphaproteobacteria</taxon>
        <taxon>Rhodobacterales</taxon>
        <taxon>Paracoccaceae</taxon>
        <taxon>Rhodovulum</taxon>
    </lineage>
</organism>
<proteinExistence type="predicted"/>
<dbReference type="RefSeq" id="WP_153748747.1">
    <property type="nucleotide sequence ID" value="NZ_BAAADI010000011.1"/>
</dbReference>
<dbReference type="EMBL" id="WJPO01000015">
    <property type="protein sequence ID" value="MRH21445.1"/>
    <property type="molecule type" value="Genomic_DNA"/>
</dbReference>
<keyword evidence="2" id="KW-1185">Reference proteome</keyword>
<protein>
    <submittedName>
        <fullName evidence="1">Uncharacterized protein</fullName>
    </submittedName>
</protein>
<dbReference type="Proteomes" id="UP000466730">
    <property type="component" value="Unassembled WGS sequence"/>
</dbReference>
<evidence type="ECO:0000313" key="2">
    <source>
        <dbReference type="Proteomes" id="UP000466730"/>
    </source>
</evidence>
<reference evidence="1 2" key="1">
    <citation type="submission" date="2019-11" db="EMBL/GenBank/DDBJ databases">
        <title>Draft Whole-Genome sequence of the marine photosynthetic bacterium Rhodovulum strictum DSM 11289.</title>
        <authorList>
            <person name="Kyndt J.A."/>
            <person name="Meyer T.E."/>
        </authorList>
    </citation>
    <scope>NUCLEOTIDE SEQUENCE [LARGE SCALE GENOMIC DNA]</scope>
    <source>
        <strain evidence="1 2">DSM 11289</strain>
    </source>
</reference>
<dbReference type="AlphaFoldDB" id="A0A844BIT0"/>
<gene>
    <name evidence="1" type="ORF">GH815_10610</name>
</gene>
<sequence length="556" mass="60822">MVEIAEIRDEESFKAWLEQEDLPKDALVALAHRAAMRVLPIWWAQVHAAEWVRQRELTALPSLRCALISGLTTLGATPEIRASAAADAAHAYPYPAAAADVAAEAATSAVAAALTTVRTVANTAAAAGAAAVATAHAADAAADAWTALREDCAARADVPRLMATPLWHEAERPFDGIWHSVRTQYPPDGDHPWAFWIDWYQRALDGTETRWDLLRKIALIDNAIWEAGPEAVAAEIVRLQGGERTPLARAYPVDFTFDALLRVMRMVGIDDDMRHLHDPSVVRAFLDNCEELRDKLQDFADYASDLSGGGNSAGVLKRAAQKVLSELQRTEDFHHLRARRIVELAGELELFSKEERARADLGQTLSLILDNAISLLRDVTRRHFGPSYTALAPLSDLSLDHVDQDAVIALFDDMIGRMEALPSNELVALDQDGLNVFRDMLREAREFRAAIAEASTDAFREVMEARFAESLGSTGLAVGRFIEKSSEAAGKAGAVADWTERQFKRVTSLADIVEAIRAYFNSGGGIGMTKALKRHIGPQTACAAGCIRRADREAMR</sequence>
<dbReference type="OrthoDB" id="7877008at2"/>
<evidence type="ECO:0000313" key="1">
    <source>
        <dbReference type="EMBL" id="MRH21445.1"/>
    </source>
</evidence>
<accession>A0A844BIT0</accession>
<comment type="caution">
    <text evidence="1">The sequence shown here is derived from an EMBL/GenBank/DDBJ whole genome shotgun (WGS) entry which is preliminary data.</text>
</comment>
<name>A0A844BIT0_9RHOB</name>